<dbReference type="InterPro" id="IPR013106">
    <property type="entry name" value="Ig_V-set"/>
</dbReference>
<dbReference type="InterPro" id="IPR007110">
    <property type="entry name" value="Ig-like_dom"/>
</dbReference>
<evidence type="ECO:0000256" key="3">
    <source>
        <dbReference type="SAM" id="SignalP"/>
    </source>
</evidence>
<dbReference type="InterPro" id="IPR036179">
    <property type="entry name" value="Ig-like_dom_sf"/>
</dbReference>
<dbReference type="SMART" id="SM00406">
    <property type="entry name" value="IGv"/>
    <property type="match status" value="1"/>
</dbReference>
<name>A0A8B9L891_ASTMX</name>
<dbReference type="SUPFAM" id="SSF48726">
    <property type="entry name" value="Immunoglobulin"/>
    <property type="match status" value="1"/>
</dbReference>
<accession>A0A8B9L891</accession>
<dbReference type="Pfam" id="PF07686">
    <property type="entry name" value="V-set"/>
    <property type="match status" value="1"/>
</dbReference>
<evidence type="ECO:0000256" key="1">
    <source>
        <dbReference type="ARBA" id="ARBA00022729"/>
    </source>
</evidence>
<evidence type="ECO:0000313" key="5">
    <source>
        <dbReference type="Ensembl" id="ENSAMXP00005046688.1"/>
    </source>
</evidence>
<dbReference type="InterPro" id="IPR003599">
    <property type="entry name" value="Ig_sub"/>
</dbReference>
<dbReference type="GO" id="GO:0002376">
    <property type="term" value="P:immune system process"/>
    <property type="evidence" value="ECO:0007669"/>
    <property type="project" value="UniProtKB-KW"/>
</dbReference>
<dbReference type="GO" id="GO:0005886">
    <property type="term" value="C:plasma membrane"/>
    <property type="evidence" value="ECO:0007669"/>
    <property type="project" value="TreeGrafter"/>
</dbReference>
<dbReference type="Proteomes" id="UP000694621">
    <property type="component" value="Unplaced"/>
</dbReference>
<dbReference type="GO" id="GO:0007166">
    <property type="term" value="P:cell surface receptor signaling pathway"/>
    <property type="evidence" value="ECO:0007669"/>
    <property type="project" value="TreeGrafter"/>
</dbReference>
<dbReference type="Ensembl" id="ENSAMXT00005050709.1">
    <property type="protein sequence ID" value="ENSAMXP00005046688.1"/>
    <property type="gene ID" value="ENSAMXG00005021493.1"/>
</dbReference>
<feature type="signal peptide" evidence="3">
    <location>
        <begin position="1"/>
        <end position="19"/>
    </location>
</feature>
<dbReference type="PROSITE" id="PS50835">
    <property type="entry name" value="IG_LIKE"/>
    <property type="match status" value="1"/>
</dbReference>
<dbReference type="PANTHER" id="PTHR23268">
    <property type="entry name" value="T-CELL RECEPTOR BETA CHAIN"/>
    <property type="match status" value="1"/>
</dbReference>
<evidence type="ECO:0000259" key="4">
    <source>
        <dbReference type="PROSITE" id="PS50835"/>
    </source>
</evidence>
<keyword evidence="1 3" id="KW-0732">Signal</keyword>
<keyword evidence="2" id="KW-0391">Immunity</keyword>
<organism evidence="5 6">
    <name type="scientific">Astyanax mexicanus</name>
    <name type="common">Blind cave fish</name>
    <name type="synonym">Astyanax fasciatus mexicanus</name>
    <dbReference type="NCBI Taxonomy" id="7994"/>
    <lineage>
        <taxon>Eukaryota</taxon>
        <taxon>Metazoa</taxon>
        <taxon>Chordata</taxon>
        <taxon>Craniata</taxon>
        <taxon>Vertebrata</taxon>
        <taxon>Euteleostomi</taxon>
        <taxon>Actinopterygii</taxon>
        <taxon>Neopterygii</taxon>
        <taxon>Teleostei</taxon>
        <taxon>Ostariophysi</taxon>
        <taxon>Characiformes</taxon>
        <taxon>Characoidei</taxon>
        <taxon>Acestrorhamphidae</taxon>
        <taxon>Acestrorhamphinae</taxon>
        <taxon>Astyanax</taxon>
    </lineage>
</organism>
<dbReference type="AlphaFoldDB" id="A0A8B9L891"/>
<dbReference type="SMART" id="SM00409">
    <property type="entry name" value="IG"/>
    <property type="match status" value="1"/>
</dbReference>
<protein>
    <recommendedName>
        <fullName evidence="4">Ig-like domain-containing protein</fullName>
    </recommendedName>
</protein>
<dbReference type="InterPro" id="IPR050413">
    <property type="entry name" value="TCR_beta_variable"/>
</dbReference>
<evidence type="ECO:0000313" key="6">
    <source>
        <dbReference type="Proteomes" id="UP000694621"/>
    </source>
</evidence>
<evidence type="ECO:0000256" key="2">
    <source>
        <dbReference type="ARBA" id="ARBA00022859"/>
    </source>
</evidence>
<proteinExistence type="predicted"/>
<feature type="chain" id="PRO_5033997789" description="Ig-like domain-containing protein" evidence="3">
    <location>
        <begin position="20"/>
        <end position="136"/>
    </location>
</feature>
<dbReference type="Gene3D" id="2.60.40.10">
    <property type="entry name" value="Immunoglobulins"/>
    <property type="match status" value="1"/>
</dbReference>
<dbReference type="InterPro" id="IPR013783">
    <property type="entry name" value="Ig-like_fold"/>
</dbReference>
<dbReference type="PANTHER" id="PTHR23268:SF102">
    <property type="entry name" value="IMMUNOGLOBULIN V-SET DOMAIN-CONTAINING PROTEIN"/>
    <property type="match status" value="1"/>
</dbReference>
<reference evidence="5" key="1">
    <citation type="submission" date="2025-08" db="UniProtKB">
        <authorList>
            <consortium name="Ensembl"/>
        </authorList>
    </citation>
    <scope>IDENTIFICATION</scope>
</reference>
<feature type="domain" description="Ig-like" evidence="4">
    <location>
        <begin position="33"/>
        <end position="117"/>
    </location>
</feature>
<sequence length="136" mass="15407">MIRIIFTLTFFCQWTSGFAEDNGVTQTPLILWVEKGKPAEMNCSHNKDASYIQMYWYRQYPGKSMELIVYTSTSSIDFGTHKGTKFSAYKKVAAIGSFTVNEVNSTDNAVYFCAVSQHSVTDLLHHCTKTPELILL</sequence>